<dbReference type="Proteomes" id="UP000827872">
    <property type="component" value="Linkage Group LG01"/>
</dbReference>
<reference evidence="1" key="1">
    <citation type="submission" date="2021-08" db="EMBL/GenBank/DDBJ databases">
        <title>The first chromosome-level gecko genome reveals the dynamic sex chromosomes of Neotropical dwarf geckos (Sphaerodactylidae: Sphaerodactylus).</title>
        <authorList>
            <person name="Pinto B.J."/>
            <person name="Keating S.E."/>
            <person name="Gamble T."/>
        </authorList>
    </citation>
    <scope>NUCLEOTIDE SEQUENCE</scope>
    <source>
        <strain evidence="1">TG3544</strain>
    </source>
</reference>
<proteinExistence type="predicted"/>
<evidence type="ECO:0000313" key="2">
    <source>
        <dbReference type="Proteomes" id="UP000827872"/>
    </source>
</evidence>
<comment type="caution">
    <text evidence="1">The sequence shown here is derived from an EMBL/GenBank/DDBJ whole genome shotgun (WGS) entry which is preliminary data.</text>
</comment>
<name>A0ACB8GFZ6_9SAUR</name>
<gene>
    <name evidence="1" type="ORF">K3G42_033769</name>
</gene>
<keyword evidence="2" id="KW-1185">Reference proteome</keyword>
<evidence type="ECO:0000313" key="1">
    <source>
        <dbReference type="EMBL" id="KAH8018186.1"/>
    </source>
</evidence>
<accession>A0ACB8GFZ6</accession>
<protein>
    <submittedName>
        <fullName evidence="1">Uncharacterized protein</fullName>
    </submittedName>
</protein>
<organism evidence="1 2">
    <name type="scientific">Sphaerodactylus townsendi</name>
    <dbReference type="NCBI Taxonomy" id="933632"/>
    <lineage>
        <taxon>Eukaryota</taxon>
        <taxon>Metazoa</taxon>
        <taxon>Chordata</taxon>
        <taxon>Craniata</taxon>
        <taxon>Vertebrata</taxon>
        <taxon>Euteleostomi</taxon>
        <taxon>Lepidosauria</taxon>
        <taxon>Squamata</taxon>
        <taxon>Bifurcata</taxon>
        <taxon>Gekkota</taxon>
        <taxon>Sphaerodactylidae</taxon>
        <taxon>Sphaerodactylus</taxon>
    </lineage>
</organism>
<dbReference type="EMBL" id="CM037614">
    <property type="protein sequence ID" value="KAH8018186.1"/>
    <property type="molecule type" value="Genomic_DNA"/>
</dbReference>
<sequence>MSFNDPEASIVNVLIGEISTPGFRTGHVAISAFGFALDQIIGFSRQTIFAQFVAFHITSDMIPLARC</sequence>